<organism evidence="3 4">
    <name type="scientific">Triticum urartu</name>
    <name type="common">Red wild einkorn</name>
    <name type="synonym">Crithodium urartu</name>
    <dbReference type="NCBI Taxonomy" id="4572"/>
    <lineage>
        <taxon>Eukaryota</taxon>
        <taxon>Viridiplantae</taxon>
        <taxon>Streptophyta</taxon>
        <taxon>Embryophyta</taxon>
        <taxon>Tracheophyta</taxon>
        <taxon>Spermatophyta</taxon>
        <taxon>Magnoliopsida</taxon>
        <taxon>Liliopsida</taxon>
        <taxon>Poales</taxon>
        <taxon>Poaceae</taxon>
        <taxon>BOP clade</taxon>
        <taxon>Pooideae</taxon>
        <taxon>Triticodae</taxon>
        <taxon>Triticeae</taxon>
        <taxon>Triticinae</taxon>
        <taxon>Triticum</taxon>
    </lineage>
</organism>
<accession>A0A8R7UUE8</accession>
<evidence type="ECO:0000313" key="4">
    <source>
        <dbReference type="Proteomes" id="UP000015106"/>
    </source>
</evidence>
<evidence type="ECO:0000313" key="3">
    <source>
        <dbReference type="EnsemblPlants" id="TuG1812G0600003233.01.T01.cds421724"/>
    </source>
</evidence>
<keyword evidence="2" id="KW-1133">Transmembrane helix</keyword>
<feature type="region of interest" description="Disordered" evidence="1">
    <location>
        <begin position="1"/>
        <end position="45"/>
    </location>
</feature>
<evidence type="ECO:0000256" key="1">
    <source>
        <dbReference type="SAM" id="MobiDB-lite"/>
    </source>
</evidence>
<feature type="transmembrane region" description="Helical" evidence="2">
    <location>
        <begin position="154"/>
        <end position="174"/>
    </location>
</feature>
<feature type="compositionally biased region" description="Basic and acidic residues" evidence="1">
    <location>
        <begin position="7"/>
        <end position="16"/>
    </location>
</feature>
<reference evidence="4" key="1">
    <citation type="journal article" date="2013" name="Nature">
        <title>Draft genome of the wheat A-genome progenitor Triticum urartu.</title>
        <authorList>
            <person name="Ling H.Q."/>
            <person name="Zhao S."/>
            <person name="Liu D."/>
            <person name="Wang J."/>
            <person name="Sun H."/>
            <person name="Zhang C."/>
            <person name="Fan H."/>
            <person name="Li D."/>
            <person name="Dong L."/>
            <person name="Tao Y."/>
            <person name="Gao C."/>
            <person name="Wu H."/>
            <person name="Li Y."/>
            <person name="Cui Y."/>
            <person name="Guo X."/>
            <person name="Zheng S."/>
            <person name="Wang B."/>
            <person name="Yu K."/>
            <person name="Liang Q."/>
            <person name="Yang W."/>
            <person name="Lou X."/>
            <person name="Chen J."/>
            <person name="Feng M."/>
            <person name="Jian J."/>
            <person name="Zhang X."/>
            <person name="Luo G."/>
            <person name="Jiang Y."/>
            <person name="Liu J."/>
            <person name="Wang Z."/>
            <person name="Sha Y."/>
            <person name="Zhang B."/>
            <person name="Wu H."/>
            <person name="Tang D."/>
            <person name="Shen Q."/>
            <person name="Xue P."/>
            <person name="Zou S."/>
            <person name="Wang X."/>
            <person name="Liu X."/>
            <person name="Wang F."/>
            <person name="Yang Y."/>
            <person name="An X."/>
            <person name="Dong Z."/>
            <person name="Zhang K."/>
            <person name="Zhang X."/>
            <person name="Luo M.C."/>
            <person name="Dvorak J."/>
            <person name="Tong Y."/>
            <person name="Wang J."/>
            <person name="Yang H."/>
            <person name="Li Z."/>
            <person name="Wang D."/>
            <person name="Zhang A."/>
            <person name="Wang J."/>
        </authorList>
    </citation>
    <scope>NUCLEOTIDE SEQUENCE</scope>
    <source>
        <strain evidence="4">cv. G1812</strain>
    </source>
</reference>
<sequence length="179" mass="18242">MLVLPGPEHDAGDAHGRVPGRRGGPSSGDAAGGGRAGAAPRAGAGGGGLDVVPEVEAPARCQLVAAVQGRRRRHDVAGPLPAHGEAALRRRRGGDGAAVREREGAAVVVRDGHRGRGGSEGQVEAAEVCPGVVVAGEAAGAAHRHLQRRSLSGTVEMVSAGHAVFFFFFCQFFLLRFPP</sequence>
<evidence type="ECO:0000256" key="2">
    <source>
        <dbReference type="SAM" id="Phobius"/>
    </source>
</evidence>
<keyword evidence="4" id="KW-1185">Reference proteome</keyword>
<proteinExistence type="predicted"/>
<dbReference type="Gramene" id="TuG1812G0600003233.01.T01">
    <property type="protein sequence ID" value="TuG1812G0600003233.01.T01.cds421724"/>
    <property type="gene ID" value="TuG1812G0600003233.01"/>
</dbReference>
<keyword evidence="2" id="KW-0812">Transmembrane</keyword>
<reference evidence="3" key="2">
    <citation type="submission" date="2018-03" db="EMBL/GenBank/DDBJ databases">
        <title>The Triticum urartu genome reveals the dynamic nature of wheat genome evolution.</title>
        <authorList>
            <person name="Ling H."/>
            <person name="Ma B."/>
            <person name="Shi X."/>
            <person name="Liu H."/>
            <person name="Dong L."/>
            <person name="Sun H."/>
            <person name="Cao Y."/>
            <person name="Gao Q."/>
            <person name="Zheng S."/>
            <person name="Li Y."/>
            <person name="Yu Y."/>
            <person name="Du H."/>
            <person name="Qi M."/>
            <person name="Li Y."/>
            <person name="Yu H."/>
            <person name="Cui Y."/>
            <person name="Wang N."/>
            <person name="Chen C."/>
            <person name="Wu H."/>
            <person name="Zhao Y."/>
            <person name="Zhang J."/>
            <person name="Li Y."/>
            <person name="Zhou W."/>
            <person name="Zhang B."/>
            <person name="Hu W."/>
            <person name="Eijk M."/>
            <person name="Tang J."/>
            <person name="Witsenboer H."/>
            <person name="Zhao S."/>
            <person name="Li Z."/>
            <person name="Zhang A."/>
            <person name="Wang D."/>
            <person name="Liang C."/>
        </authorList>
    </citation>
    <scope>NUCLEOTIDE SEQUENCE [LARGE SCALE GENOMIC DNA]</scope>
    <source>
        <strain evidence="3">cv. G1812</strain>
    </source>
</reference>
<feature type="compositionally biased region" description="Gly residues" evidence="1">
    <location>
        <begin position="21"/>
        <end position="36"/>
    </location>
</feature>
<gene>
    <name evidence="3" type="primary">LOC125512501</name>
</gene>
<dbReference type="AlphaFoldDB" id="A0A8R7UUE8"/>
<name>A0A8R7UUE8_TRIUA</name>
<dbReference type="Proteomes" id="UP000015106">
    <property type="component" value="Chromosome 6"/>
</dbReference>
<protein>
    <submittedName>
        <fullName evidence="3">Uncharacterized protein</fullName>
    </submittedName>
</protein>
<dbReference type="EnsemblPlants" id="TuG1812G0600003233.01.T01">
    <property type="protein sequence ID" value="TuG1812G0600003233.01.T01.cds421724"/>
    <property type="gene ID" value="TuG1812G0600003233.01"/>
</dbReference>
<keyword evidence="2" id="KW-0472">Membrane</keyword>
<reference evidence="3" key="3">
    <citation type="submission" date="2022-06" db="UniProtKB">
        <authorList>
            <consortium name="EnsemblPlants"/>
        </authorList>
    </citation>
    <scope>IDENTIFICATION</scope>
</reference>